<evidence type="ECO:0000313" key="5">
    <source>
        <dbReference type="Proteomes" id="UP000076927"/>
    </source>
</evidence>
<dbReference type="GO" id="GO:0009341">
    <property type="term" value="C:beta-galactosidase complex"/>
    <property type="evidence" value="ECO:0007669"/>
    <property type="project" value="InterPro"/>
</dbReference>
<feature type="domain" description="Glycoside hydrolase family 42 N-terminal" evidence="3">
    <location>
        <begin position="526"/>
        <end position="616"/>
    </location>
</feature>
<protein>
    <submittedName>
        <fullName evidence="4">Glycoside hydrolase</fullName>
    </submittedName>
</protein>
<reference evidence="4 5" key="1">
    <citation type="submission" date="2015-01" db="EMBL/GenBank/DDBJ databases">
        <title>Paenibacillus swuensis/DY6/whole genome sequencing.</title>
        <authorList>
            <person name="Kim M.K."/>
            <person name="Srinivasan S."/>
            <person name="Lee J.-J."/>
        </authorList>
    </citation>
    <scope>NUCLEOTIDE SEQUENCE [LARGE SCALE GENOMIC DNA]</scope>
    <source>
        <strain evidence="4 5">DY6</strain>
    </source>
</reference>
<dbReference type="InterPro" id="IPR017853">
    <property type="entry name" value="GH"/>
</dbReference>
<evidence type="ECO:0000256" key="1">
    <source>
        <dbReference type="ARBA" id="ARBA00022801"/>
    </source>
</evidence>
<dbReference type="AlphaFoldDB" id="A0A172TGP8"/>
<name>A0A172TGP8_9BACL</name>
<dbReference type="Pfam" id="PF02449">
    <property type="entry name" value="Glyco_hydro_42"/>
    <property type="match status" value="1"/>
</dbReference>
<dbReference type="STRING" id="1178515.SY83_07300"/>
<evidence type="ECO:0000313" key="4">
    <source>
        <dbReference type="EMBL" id="ANE46116.1"/>
    </source>
</evidence>
<keyword evidence="5" id="KW-1185">Reference proteome</keyword>
<sequence length="1050" mass="117026">MNALSTAAVIVFYDDSFPFEGVRPSAQTWSHANQVQVVDAHGLSKALSALNGNGTCINLHGPYFPKEAWSAIIGHLRLGGGLVHTGGAPFQIPVVHRDGVWLAEQPQTAYHQEIGIHEALKVKAPSDVTLRSSAEIAVLAGSEALFEVKDTYGFALHVTHASDMPHENGSGGPMDARIYPLLTAVTESGRELAAPVVLLEYVKGIYAGARWIFINQTLSQAFWQGDGADVLLKLAAFTTAGVTEFWLKPNYACYEVGETPVLTLQYQGLNQANTNTEWHVDLSVYLETATDEARQTLFTESFDIKSAAVTGYTRKTLPFQAQAGYYTVEASLESSDGEQRLLKQGFWGRDEALLTEGAMLTAGRDYFYKDGKPMPVVGMTYMTSDVARKFFHLPNVSVWDRDMAQMAGAGINLIRTGIWTALRTMGFVDGHVSEDILRAIDAFVLSSKRHGLELTFNFFAFTPELWEGVNPYLDPRSVEAQKRFISAIVSRHQHTANLHWDLINEPTMFDPKRLWSPRPLRDAFEVRAFREWLKERHESITALQAKWNMTPEQLPSFDAIIPPMPEEIPFGTTEILVKRGGPWLDFVLFSMDMHNRWASELREAIHAIQPKQMVTVGQDEGLGAHRPSPLFYEEAVDYTTVHSWWLMDQLVWDGIFSKAPNKPSLIQETGIMYVETPDGRAKRSEEELRNILERKYAYAFSTGGAGAVQWIWNINYYMDNINESHIGALRADGTEKPEADVSYDFGSFMGEIGYLFEDRQLEETVVVFPYSNDFSNRAFAGDATAKLTRALAHRMNVPLRALSEYHLEALAEQDHPKLIILPSAHNLSGEALNTLISHVSSHGGVLLITGPISMDEYWHSSDRVENWVGATRLANVRREEALQAAGKLLPVSFGGDGIAKLTTEWPVDAVTGEAKYGAAVLQERVIGKGKLMWCPLPLELNESYETLETVYRHALKEANVAQELEWISGGDLPGVYGRKLAFREGSLYIFVSEYGMDCRVNVKDPVTGRSYGFELEAERTVMFAADAAGELVAVYRPQQVEILTDTKELA</sequence>
<dbReference type="InterPro" id="IPR013529">
    <property type="entry name" value="Glyco_hydro_42_N"/>
</dbReference>
<gene>
    <name evidence="4" type="ORF">SY83_07300</name>
</gene>
<dbReference type="Gene3D" id="3.40.50.880">
    <property type="match status" value="1"/>
</dbReference>
<dbReference type="KEGG" id="pswu:SY83_07300"/>
<accession>A0A172TGP8</accession>
<dbReference type="PATRIC" id="fig|1178515.4.peg.1459"/>
<dbReference type="GO" id="GO:0004565">
    <property type="term" value="F:beta-galactosidase activity"/>
    <property type="evidence" value="ECO:0007669"/>
    <property type="project" value="InterPro"/>
</dbReference>
<organism evidence="4 5">
    <name type="scientific">Paenibacillus swuensis</name>
    <dbReference type="NCBI Taxonomy" id="1178515"/>
    <lineage>
        <taxon>Bacteria</taxon>
        <taxon>Bacillati</taxon>
        <taxon>Bacillota</taxon>
        <taxon>Bacilli</taxon>
        <taxon>Bacillales</taxon>
        <taxon>Paenibacillaceae</taxon>
        <taxon>Paenibacillus</taxon>
    </lineage>
</organism>
<evidence type="ECO:0000256" key="2">
    <source>
        <dbReference type="ARBA" id="ARBA00023295"/>
    </source>
</evidence>
<dbReference type="SUPFAM" id="SSF51445">
    <property type="entry name" value="(Trans)glycosidases"/>
    <property type="match status" value="1"/>
</dbReference>
<dbReference type="Proteomes" id="UP000076927">
    <property type="component" value="Chromosome"/>
</dbReference>
<dbReference type="InterPro" id="IPR029062">
    <property type="entry name" value="Class_I_gatase-like"/>
</dbReference>
<proteinExistence type="predicted"/>
<dbReference type="CDD" id="cd03143">
    <property type="entry name" value="A4_beta-galactosidase_middle_domain"/>
    <property type="match status" value="1"/>
</dbReference>
<keyword evidence="2" id="KW-0326">Glycosidase</keyword>
<evidence type="ECO:0000259" key="3">
    <source>
        <dbReference type="Pfam" id="PF02449"/>
    </source>
</evidence>
<dbReference type="GO" id="GO:0005975">
    <property type="term" value="P:carbohydrate metabolic process"/>
    <property type="evidence" value="ECO:0007669"/>
    <property type="project" value="InterPro"/>
</dbReference>
<dbReference type="EMBL" id="CP011388">
    <property type="protein sequence ID" value="ANE46116.1"/>
    <property type="molecule type" value="Genomic_DNA"/>
</dbReference>
<keyword evidence="1 4" id="KW-0378">Hydrolase</keyword>
<dbReference type="Gene3D" id="3.20.20.80">
    <property type="entry name" value="Glycosidases"/>
    <property type="match status" value="1"/>
</dbReference>